<keyword evidence="1" id="KW-1133">Transmembrane helix</keyword>
<gene>
    <name evidence="2" type="ORF">ABL78_3925</name>
</gene>
<dbReference type="OrthoDB" id="272592at2759"/>
<keyword evidence="1" id="KW-0812">Transmembrane</keyword>
<dbReference type="AlphaFoldDB" id="A0A0N1IL22"/>
<name>A0A0N1IL22_LEPSE</name>
<keyword evidence="3" id="KW-1185">Reference proteome</keyword>
<dbReference type="EMBL" id="LJSK01000106">
    <property type="protein sequence ID" value="KPI87013.1"/>
    <property type="molecule type" value="Genomic_DNA"/>
</dbReference>
<organism evidence="2 3">
    <name type="scientific">Leptomonas seymouri</name>
    <dbReference type="NCBI Taxonomy" id="5684"/>
    <lineage>
        <taxon>Eukaryota</taxon>
        <taxon>Discoba</taxon>
        <taxon>Euglenozoa</taxon>
        <taxon>Kinetoplastea</taxon>
        <taxon>Metakinetoplastina</taxon>
        <taxon>Trypanosomatida</taxon>
        <taxon>Trypanosomatidae</taxon>
        <taxon>Leishmaniinae</taxon>
        <taxon>Leptomonas</taxon>
    </lineage>
</organism>
<protein>
    <submittedName>
        <fullName evidence="2">Uncharacterized protein</fullName>
    </submittedName>
</protein>
<evidence type="ECO:0000313" key="3">
    <source>
        <dbReference type="Proteomes" id="UP000038009"/>
    </source>
</evidence>
<evidence type="ECO:0000313" key="2">
    <source>
        <dbReference type="EMBL" id="KPI87013.1"/>
    </source>
</evidence>
<accession>A0A0N1IL22</accession>
<reference evidence="2 3" key="1">
    <citation type="journal article" date="2015" name="PLoS Pathog.">
        <title>Leptomonas seymouri: Adaptations to the Dixenous Life Cycle Analyzed by Genome Sequencing, Transcriptome Profiling and Co-infection with Leishmania donovani.</title>
        <authorList>
            <person name="Kraeva N."/>
            <person name="Butenko A."/>
            <person name="Hlavacova J."/>
            <person name="Kostygov A."/>
            <person name="Myskova J."/>
            <person name="Grybchuk D."/>
            <person name="Lestinova T."/>
            <person name="Votypka J."/>
            <person name="Volf P."/>
            <person name="Opperdoes F."/>
            <person name="Flegontov P."/>
            <person name="Lukes J."/>
            <person name="Yurchenko V."/>
        </authorList>
    </citation>
    <scope>NUCLEOTIDE SEQUENCE [LARGE SCALE GENOMIC DNA]</scope>
    <source>
        <strain evidence="2 3">ATCC 30220</strain>
    </source>
</reference>
<dbReference type="Proteomes" id="UP000038009">
    <property type="component" value="Unassembled WGS sequence"/>
</dbReference>
<evidence type="ECO:0000256" key="1">
    <source>
        <dbReference type="SAM" id="Phobius"/>
    </source>
</evidence>
<sequence>MQSWKVGLLVVIIVVFLALAALLLFLLYRFGHWRRFTLLRKKVDSLYLDHVEESVHRNNFHDDVVDSSDMYLQLFLHDPRLRPSPHVLYFIDFQGELLSLNFKKKPLHNVRTESELQRYLFDTFHPTIEEGNRVTTVMPEMLALSHVDDRQVLVVLDLNRLLNRDSEFGARMLYTAERPLLLSRLVPDGVDGVVYTILTRFGYSVVAPPFMQVRADGNYLVAPPQSQQSQQQQDIVVDVSQLRGNPMMQPPASPAAAAVVPSPAVPASKYPRQSFSAPAQSQASSASPSASLFTLDMPGMAPTPIIHPSDTHHITTSTPIVITAATYTILYNNGARSVLDAANTAAIESAYLRWDRRHSLVSTLVSGALAGYQCVIDPVTENGNLLPPQGSGGFAEPIVCLRADALHYTVERVNSTQWLPFERAFYLPAGRWCVRARSVFYRDDSTKSTAKVFKVNLM</sequence>
<feature type="transmembrane region" description="Helical" evidence="1">
    <location>
        <begin position="6"/>
        <end position="28"/>
    </location>
</feature>
<proteinExistence type="predicted"/>
<dbReference type="OMA" id="LPAGRWC"/>
<keyword evidence="1" id="KW-0472">Membrane</keyword>
<comment type="caution">
    <text evidence="2">The sequence shown here is derived from an EMBL/GenBank/DDBJ whole genome shotgun (WGS) entry which is preliminary data.</text>
</comment>
<dbReference type="VEuPathDB" id="TriTrypDB:Lsey_0106_0190"/>